<feature type="transmembrane region" description="Helical" evidence="2">
    <location>
        <begin position="69"/>
        <end position="87"/>
    </location>
</feature>
<dbReference type="EMBL" id="RKHO01000001">
    <property type="protein sequence ID" value="ROR90892.1"/>
    <property type="molecule type" value="Genomic_DNA"/>
</dbReference>
<feature type="transmembrane region" description="Helical" evidence="2">
    <location>
        <begin position="46"/>
        <end position="63"/>
    </location>
</feature>
<dbReference type="Proteomes" id="UP000281738">
    <property type="component" value="Unassembled WGS sequence"/>
</dbReference>
<keyword evidence="2" id="KW-1133">Transmembrane helix</keyword>
<comment type="caution">
    <text evidence="3">The sequence shown here is derived from an EMBL/GenBank/DDBJ whole genome shotgun (WGS) entry which is preliminary data.</text>
</comment>
<gene>
    <name evidence="3" type="ORF">EDD33_1741</name>
</gene>
<evidence type="ECO:0000313" key="4">
    <source>
        <dbReference type="Proteomes" id="UP000281738"/>
    </source>
</evidence>
<organism evidence="3 4">
    <name type="scientific">Nocardioides aurantiacus</name>
    <dbReference type="NCBI Taxonomy" id="86796"/>
    <lineage>
        <taxon>Bacteria</taxon>
        <taxon>Bacillati</taxon>
        <taxon>Actinomycetota</taxon>
        <taxon>Actinomycetes</taxon>
        <taxon>Propionibacteriales</taxon>
        <taxon>Nocardioidaceae</taxon>
        <taxon>Nocardioides</taxon>
    </lineage>
</organism>
<evidence type="ECO:0000313" key="3">
    <source>
        <dbReference type="EMBL" id="ROR90892.1"/>
    </source>
</evidence>
<dbReference type="AlphaFoldDB" id="A0A3N2CTN3"/>
<proteinExistence type="predicted"/>
<sequence>MREAHATGADLVTSGGRSPTDTAAVGDQGDRGDPATGDKAPAVRRLVWVSGAFLVLQVLATSYRQSAGTASWETLWLAIIAVMLWMTYRRQSRVAWAFVVFFAVCGALLYGTGTPTHLDDPRYPVAAVAYLGQAWPLLTGTVRRHVRDRPRR</sequence>
<accession>A0A3N2CTN3</accession>
<feature type="region of interest" description="Disordered" evidence="1">
    <location>
        <begin position="1"/>
        <end position="38"/>
    </location>
</feature>
<protein>
    <submittedName>
        <fullName evidence="3">Uncharacterized protein</fullName>
    </submittedName>
</protein>
<reference evidence="3 4" key="1">
    <citation type="submission" date="2018-11" db="EMBL/GenBank/DDBJ databases">
        <title>Sequencing the genomes of 1000 actinobacteria strains.</title>
        <authorList>
            <person name="Klenk H.-P."/>
        </authorList>
    </citation>
    <scope>NUCLEOTIDE SEQUENCE [LARGE SCALE GENOMIC DNA]</scope>
    <source>
        <strain evidence="3 4">DSM 12652</strain>
    </source>
</reference>
<feature type="transmembrane region" description="Helical" evidence="2">
    <location>
        <begin position="123"/>
        <end position="142"/>
    </location>
</feature>
<keyword evidence="2" id="KW-0812">Transmembrane</keyword>
<evidence type="ECO:0000256" key="1">
    <source>
        <dbReference type="SAM" id="MobiDB-lite"/>
    </source>
</evidence>
<feature type="transmembrane region" description="Helical" evidence="2">
    <location>
        <begin position="94"/>
        <end position="111"/>
    </location>
</feature>
<keyword evidence="2" id="KW-0472">Membrane</keyword>
<name>A0A3N2CTN3_9ACTN</name>
<evidence type="ECO:0000256" key="2">
    <source>
        <dbReference type="SAM" id="Phobius"/>
    </source>
</evidence>
<keyword evidence="4" id="KW-1185">Reference proteome</keyword>